<keyword evidence="2" id="KW-1003">Cell membrane</keyword>
<reference evidence="11" key="1">
    <citation type="submission" date="2021-01" db="UniProtKB">
        <authorList>
            <consortium name="EnsemblMetazoa"/>
        </authorList>
    </citation>
    <scope>IDENTIFICATION</scope>
    <source>
        <strain evidence="11">DH4</strain>
    </source>
</reference>
<dbReference type="AlphaFoldDB" id="A0A7M7GUR8"/>
<evidence type="ECO:0000256" key="6">
    <source>
        <dbReference type="ARBA" id="ARBA00022989"/>
    </source>
</evidence>
<keyword evidence="4 10" id="KW-0812">Transmembrane</keyword>
<keyword evidence="5 10" id="KW-0552">Olfaction</keyword>
<comment type="similarity">
    <text evidence="10">Belongs to the insect chemoreceptor superfamily. Heteromeric odorant receptor channel (TC 1.A.69) family.</text>
</comment>
<name>A0A7M7GUR8_APIME</name>
<evidence type="ECO:0000256" key="5">
    <source>
        <dbReference type="ARBA" id="ARBA00022725"/>
    </source>
</evidence>
<proteinExistence type="inferred from homology"/>
<keyword evidence="12" id="KW-1185">Reference proteome</keyword>
<dbReference type="GO" id="GO:0005886">
    <property type="term" value="C:plasma membrane"/>
    <property type="evidence" value="ECO:0007669"/>
    <property type="project" value="UniProtKB-SubCell"/>
</dbReference>
<dbReference type="EnsemblMetazoa" id="XM_006565882">
    <property type="protein sequence ID" value="XP_006565945"/>
    <property type="gene ID" value="LOC102655553"/>
</dbReference>
<reference evidence="13" key="2">
    <citation type="submission" date="2025-04" db="UniProtKB">
        <authorList>
            <consortium name="RefSeq"/>
        </authorList>
    </citation>
    <scope>IDENTIFICATION</scope>
    <source>
        <strain evidence="13">DH4</strain>
        <tissue evidence="13">Whole body</tissue>
    </source>
</reference>
<keyword evidence="7 10" id="KW-0472">Membrane</keyword>
<evidence type="ECO:0000256" key="4">
    <source>
        <dbReference type="ARBA" id="ARBA00022692"/>
    </source>
</evidence>
<evidence type="ECO:0000256" key="2">
    <source>
        <dbReference type="ARBA" id="ARBA00022475"/>
    </source>
</evidence>
<evidence type="ECO:0000256" key="1">
    <source>
        <dbReference type="ARBA" id="ARBA00004651"/>
    </source>
</evidence>
<keyword evidence="8 10" id="KW-0675">Receptor</keyword>
<keyword evidence="6 10" id="KW-1133">Transmembrane helix</keyword>
<accession>A0A7M7GUR8</accession>
<dbReference type="GeneID" id="102655553"/>
<protein>
    <recommendedName>
        <fullName evidence="10">Odorant receptor</fullName>
    </recommendedName>
</protein>
<keyword evidence="9 10" id="KW-0807">Transducer</keyword>
<dbReference type="OrthoDB" id="7540137at2759"/>
<dbReference type="KEGG" id="ame:102655553"/>
<comment type="subcellular location">
    <subcellularLocation>
        <location evidence="1 10">Cell membrane</location>
        <topology evidence="1 10">Multi-pass membrane protein</topology>
    </subcellularLocation>
</comment>
<organism evidence="11">
    <name type="scientific">Apis mellifera</name>
    <name type="common">Honeybee</name>
    <dbReference type="NCBI Taxonomy" id="7460"/>
    <lineage>
        <taxon>Eukaryota</taxon>
        <taxon>Metazoa</taxon>
        <taxon>Ecdysozoa</taxon>
        <taxon>Arthropoda</taxon>
        <taxon>Hexapoda</taxon>
        <taxon>Insecta</taxon>
        <taxon>Pterygota</taxon>
        <taxon>Neoptera</taxon>
        <taxon>Endopterygota</taxon>
        <taxon>Hymenoptera</taxon>
        <taxon>Apocrita</taxon>
        <taxon>Aculeata</taxon>
        <taxon>Apoidea</taxon>
        <taxon>Anthophila</taxon>
        <taxon>Apidae</taxon>
        <taxon>Apis</taxon>
    </lineage>
</organism>
<evidence type="ECO:0000256" key="3">
    <source>
        <dbReference type="ARBA" id="ARBA00022606"/>
    </source>
</evidence>
<evidence type="ECO:0000313" key="13">
    <source>
        <dbReference type="RefSeq" id="XP_006565945.1"/>
    </source>
</evidence>
<gene>
    <name evidence="13" type="primary">LOC102655553</name>
</gene>
<evidence type="ECO:0000256" key="8">
    <source>
        <dbReference type="ARBA" id="ARBA00023170"/>
    </source>
</evidence>
<evidence type="ECO:0000256" key="7">
    <source>
        <dbReference type="ARBA" id="ARBA00023136"/>
    </source>
</evidence>
<feature type="transmembrane region" description="Helical" evidence="10">
    <location>
        <begin position="302"/>
        <end position="326"/>
    </location>
</feature>
<dbReference type="InterPro" id="IPR004117">
    <property type="entry name" value="7tm6_olfct_rcpt"/>
</dbReference>
<dbReference type="Pfam" id="PF02949">
    <property type="entry name" value="7tm_6"/>
    <property type="match status" value="1"/>
</dbReference>
<dbReference type="GO" id="GO:0004984">
    <property type="term" value="F:olfactory receptor activity"/>
    <property type="evidence" value="ECO:0007669"/>
    <property type="project" value="InterPro"/>
</dbReference>
<sequence>MVQIRNAREGINHTFWFAYPLSRMLGYWPLNVPSSAFSKILNSFTIFFSYLLPLIVLIPGLLYVFLKERNGRRKVKMLMPHINSIAQMTKYTIILRRTKELGKLLDEIKKDWSTATQENRRIFSERASIEHKLTMIVAITIYGGGFLYRAILPLSKGRIVLPNNVTIRLLPCPGYFGSLDEQVTPNYEIIFTLQVLGGFVTHTAVCGIKSACLMVCMHMCGLLRILTNKLTDLTNDNDERVVQEKIVHIVEYQTRIKEFLNHVDQFVPYVYLIEIFVGVLITCILGYCIIVEWEDSDAMAIIAYVALQTTCVFGTFSICYVGQLLVDESESVRQACKTLKWYRLPTKKARSLILLIIMSNYPIKVTAGRLVDVSLVTFTSIIKSAVGYMNILQQVT</sequence>
<dbReference type="RefSeq" id="XP_006565945.1">
    <property type="nucleotide sequence ID" value="XM_006565882.3"/>
</dbReference>
<dbReference type="GO" id="GO:0007165">
    <property type="term" value="P:signal transduction"/>
    <property type="evidence" value="ECO:0007669"/>
    <property type="project" value="UniProtKB-KW"/>
</dbReference>
<dbReference type="PANTHER" id="PTHR21137:SF35">
    <property type="entry name" value="ODORANT RECEPTOR 19A-RELATED"/>
    <property type="match status" value="1"/>
</dbReference>
<feature type="transmembrane region" description="Helical" evidence="10">
    <location>
        <begin position="269"/>
        <end position="290"/>
    </location>
</feature>
<evidence type="ECO:0000313" key="12">
    <source>
        <dbReference type="Proteomes" id="UP000005203"/>
    </source>
</evidence>
<accession>A0A8B6Z1Y4</accession>
<evidence type="ECO:0000256" key="10">
    <source>
        <dbReference type="RuleBase" id="RU351113"/>
    </source>
</evidence>
<feature type="transmembrane region" description="Helical" evidence="10">
    <location>
        <begin position="133"/>
        <end position="151"/>
    </location>
</feature>
<evidence type="ECO:0000313" key="11">
    <source>
        <dbReference type="EnsemblMetazoa" id="XP_006565945"/>
    </source>
</evidence>
<keyword evidence="3 10" id="KW-0716">Sensory transduction</keyword>
<dbReference type="PANTHER" id="PTHR21137">
    <property type="entry name" value="ODORANT RECEPTOR"/>
    <property type="match status" value="1"/>
</dbReference>
<dbReference type="Proteomes" id="UP000005203">
    <property type="component" value="Linkage group LG2"/>
</dbReference>
<evidence type="ECO:0000256" key="9">
    <source>
        <dbReference type="ARBA" id="ARBA00023224"/>
    </source>
</evidence>
<feature type="transmembrane region" description="Helical" evidence="10">
    <location>
        <begin position="44"/>
        <end position="66"/>
    </location>
</feature>
<comment type="caution">
    <text evidence="10">Lacks conserved residue(s) required for the propagation of feature annotation.</text>
</comment>
<dbReference type="GO" id="GO:0005549">
    <property type="term" value="F:odorant binding"/>
    <property type="evidence" value="ECO:0007669"/>
    <property type="project" value="InterPro"/>
</dbReference>